<evidence type="ECO:0000259" key="3">
    <source>
        <dbReference type="Pfam" id="PF14432"/>
    </source>
</evidence>
<dbReference type="PANTHER" id="PTHR47926">
    <property type="entry name" value="PENTATRICOPEPTIDE REPEAT-CONTAINING PROTEIN"/>
    <property type="match status" value="1"/>
</dbReference>
<dbReference type="GO" id="GO:0099402">
    <property type="term" value="P:plant organ development"/>
    <property type="evidence" value="ECO:0007669"/>
    <property type="project" value="UniProtKB-ARBA"/>
</dbReference>
<dbReference type="Pfam" id="PF20430">
    <property type="entry name" value="Eplus_motif"/>
    <property type="match status" value="1"/>
</dbReference>
<dbReference type="InterPro" id="IPR002885">
    <property type="entry name" value="PPR_rpt"/>
</dbReference>
<dbReference type="Pfam" id="PF01535">
    <property type="entry name" value="PPR"/>
    <property type="match status" value="7"/>
</dbReference>
<dbReference type="Pfam" id="PF20431">
    <property type="entry name" value="E_motif"/>
    <property type="match status" value="1"/>
</dbReference>
<name>A0AAP0K8H2_9MAGN</name>
<dbReference type="InterPro" id="IPR046849">
    <property type="entry name" value="E2_motif"/>
</dbReference>
<keyword evidence="1" id="KW-0677">Repeat</keyword>
<dbReference type="Pfam" id="PF14432">
    <property type="entry name" value="DYW_deaminase"/>
    <property type="match status" value="1"/>
</dbReference>
<keyword evidence="5" id="KW-1185">Reference proteome</keyword>
<dbReference type="InterPro" id="IPR032867">
    <property type="entry name" value="DYW_dom"/>
</dbReference>
<dbReference type="Proteomes" id="UP001419268">
    <property type="component" value="Unassembled WGS sequence"/>
</dbReference>
<dbReference type="AlphaFoldDB" id="A0AAP0K8H2"/>
<comment type="caution">
    <text evidence="4">The sequence shown here is derived from an EMBL/GenBank/DDBJ whole genome shotgun (WGS) entry which is preliminary data.</text>
</comment>
<dbReference type="InterPro" id="IPR046848">
    <property type="entry name" value="E_motif"/>
</dbReference>
<dbReference type="Gene3D" id="1.25.40.10">
    <property type="entry name" value="Tetratricopeptide repeat domain"/>
    <property type="match status" value="3"/>
</dbReference>
<reference evidence="4 5" key="1">
    <citation type="submission" date="2024-01" db="EMBL/GenBank/DDBJ databases">
        <title>Genome assemblies of Stephania.</title>
        <authorList>
            <person name="Yang L."/>
        </authorList>
    </citation>
    <scope>NUCLEOTIDE SEQUENCE [LARGE SCALE GENOMIC DNA]</scope>
    <source>
        <strain evidence="4">JXDWG</strain>
        <tissue evidence="4">Leaf</tissue>
    </source>
</reference>
<dbReference type="NCBIfam" id="TIGR00756">
    <property type="entry name" value="PPR"/>
    <property type="match status" value="2"/>
</dbReference>
<dbReference type="EMBL" id="JBBNAG010000003">
    <property type="protein sequence ID" value="KAK9147290.1"/>
    <property type="molecule type" value="Genomic_DNA"/>
</dbReference>
<dbReference type="FunFam" id="1.25.40.10:FF:000158">
    <property type="entry name" value="pentatricopeptide repeat-containing protein At2g33680"/>
    <property type="match status" value="1"/>
</dbReference>
<evidence type="ECO:0000256" key="1">
    <source>
        <dbReference type="ARBA" id="ARBA00022737"/>
    </source>
</evidence>
<dbReference type="GO" id="GO:0008270">
    <property type="term" value="F:zinc ion binding"/>
    <property type="evidence" value="ECO:0007669"/>
    <property type="project" value="InterPro"/>
</dbReference>
<evidence type="ECO:0000313" key="4">
    <source>
        <dbReference type="EMBL" id="KAK9147290.1"/>
    </source>
</evidence>
<sequence length="564" mass="62441">MRGVDAVTQDIRCIHARAIKTADLSLHNNLITLYSKSNRPSDALRVFHQIPSPNVVSWTALISSTSNTTLSLHHFVSMLRHPTLPNQRTLATLFKTCAALHYLHFGLQLHSLSLKLSLSHSPFSASSLVNFYSKSRLPQNALQVFDEMPHRDQVSYSSLIVGLAQNARPVEALSMFSNLRGANLDSTMYSVSGALSAAAELAALEQCRMVHAHCVGVGLDCNVVVATALIDGYGKCGVVGDARRVFDGMLGSLNLVGWNAMMAGYAQLGDCVGVIELFELMRLREGVVVVRPDELSFLAMIGAFSNAGLVFECENWIRRMSLEYNVEPGIEHYTCVIGALARAGRLEEAEKLAMTMPYEPDSAVWRTMLSACVVQGETEMASKMGRLLLENDPKDDSAFVILAKVHSVAGRMDEMAEVWKAMRDRRVRKVGGRSWVEVRGEVHVFLSGDRTHKRAVEIYAKLDELMVEIEKLGYKEVTDAMAVAEKGGEVLRYHSEKLAVAFLVISGAAPPGKALRVVKNLRICRDCHEAFKFMSLVIQREILVRDVNRYHKFVDGNCTCGDHW</sequence>
<dbReference type="InterPro" id="IPR011990">
    <property type="entry name" value="TPR-like_helical_dom_sf"/>
</dbReference>
<feature type="repeat" description="PPR" evidence="2">
    <location>
        <begin position="23"/>
        <end position="57"/>
    </location>
</feature>
<evidence type="ECO:0000256" key="2">
    <source>
        <dbReference type="PROSITE-ProRule" id="PRU00708"/>
    </source>
</evidence>
<evidence type="ECO:0000313" key="5">
    <source>
        <dbReference type="Proteomes" id="UP001419268"/>
    </source>
</evidence>
<dbReference type="PANTHER" id="PTHR47926:SF464">
    <property type="entry name" value="DYW DOMAIN-CONTAINING PROTEIN"/>
    <property type="match status" value="1"/>
</dbReference>
<organism evidence="4 5">
    <name type="scientific">Stephania cephalantha</name>
    <dbReference type="NCBI Taxonomy" id="152367"/>
    <lineage>
        <taxon>Eukaryota</taxon>
        <taxon>Viridiplantae</taxon>
        <taxon>Streptophyta</taxon>
        <taxon>Embryophyta</taxon>
        <taxon>Tracheophyta</taxon>
        <taxon>Spermatophyta</taxon>
        <taxon>Magnoliopsida</taxon>
        <taxon>Ranunculales</taxon>
        <taxon>Menispermaceae</taxon>
        <taxon>Menispermoideae</taxon>
        <taxon>Cissampelideae</taxon>
        <taxon>Stephania</taxon>
    </lineage>
</organism>
<dbReference type="GO" id="GO:0009451">
    <property type="term" value="P:RNA modification"/>
    <property type="evidence" value="ECO:0007669"/>
    <property type="project" value="InterPro"/>
</dbReference>
<dbReference type="InterPro" id="IPR046960">
    <property type="entry name" value="PPR_At4g14850-like_plant"/>
</dbReference>
<gene>
    <name evidence="4" type="ORF">Scep_006047</name>
</gene>
<proteinExistence type="predicted"/>
<dbReference type="PROSITE" id="PS51375">
    <property type="entry name" value="PPR"/>
    <property type="match status" value="2"/>
</dbReference>
<dbReference type="SUPFAM" id="SSF48452">
    <property type="entry name" value="TPR-like"/>
    <property type="match status" value="1"/>
</dbReference>
<feature type="domain" description="DYW" evidence="3">
    <location>
        <begin position="488"/>
        <end position="564"/>
    </location>
</feature>
<dbReference type="GO" id="GO:0003723">
    <property type="term" value="F:RNA binding"/>
    <property type="evidence" value="ECO:0007669"/>
    <property type="project" value="InterPro"/>
</dbReference>
<feature type="repeat" description="PPR" evidence="2">
    <location>
        <begin position="152"/>
        <end position="186"/>
    </location>
</feature>
<accession>A0AAP0K8H2</accession>
<protein>
    <recommendedName>
        <fullName evidence="3">DYW domain-containing protein</fullName>
    </recommendedName>
</protein>